<keyword evidence="5" id="KW-0808">Transferase</keyword>
<evidence type="ECO:0000256" key="1">
    <source>
        <dbReference type="ARBA" id="ARBA00000085"/>
    </source>
</evidence>
<evidence type="ECO:0000256" key="4">
    <source>
        <dbReference type="ARBA" id="ARBA00022553"/>
    </source>
</evidence>
<dbReference type="SMART" id="SM00388">
    <property type="entry name" value="HisKA"/>
    <property type="match status" value="1"/>
</dbReference>
<evidence type="ECO:0000256" key="6">
    <source>
        <dbReference type="ARBA" id="ARBA00022777"/>
    </source>
</evidence>
<comment type="subcellular location">
    <subcellularLocation>
        <location evidence="2">Membrane</location>
    </subcellularLocation>
</comment>
<comment type="catalytic activity">
    <reaction evidence="1">
        <text>ATP + protein L-histidine = ADP + protein N-phospho-L-histidine.</text>
        <dbReference type="EC" id="2.7.13.3"/>
    </reaction>
</comment>
<dbReference type="InterPro" id="IPR036097">
    <property type="entry name" value="HisK_dim/P_sf"/>
</dbReference>
<dbReference type="PATRIC" id="fig|999408.3.peg.3524"/>
<dbReference type="InterPro" id="IPR005467">
    <property type="entry name" value="His_kinase_dom"/>
</dbReference>
<dbReference type="PANTHER" id="PTHR43711">
    <property type="entry name" value="TWO-COMPONENT HISTIDINE KINASE"/>
    <property type="match status" value="1"/>
</dbReference>
<dbReference type="SMART" id="SM00387">
    <property type="entry name" value="HATPase_c"/>
    <property type="match status" value="1"/>
</dbReference>
<dbReference type="CDD" id="cd00075">
    <property type="entry name" value="HATPase"/>
    <property type="match status" value="1"/>
</dbReference>
<dbReference type="RefSeq" id="WP_002593491.1">
    <property type="nucleotide sequence ID" value="NZ_KB850978.1"/>
</dbReference>
<organism evidence="10 11">
    <name type="scientific">[Clostridium] clostridioforme 90A8</name>
    <dbReference type="NCBI Taxonomy" id="999408"/>
    <lineage>
        <taxon>Bacteria</taxon>
        <taxon>Bacillati</taxon>
        <taxon>Bacillota</taxon>
        <taxon>Clostridia</taxon>
        <taxon>Lachnospirales</taxon>
        <taxon>Lachnospiraceae</taxon>
        <taxon>Enterocloster</taxon>
    </lineage>
</organism>
<evidence type="ECO:0000313" key="11">
    <source>
        <dbReference type="Proteomes" id="UP000013085"/>
    </source>
</evidence>
<dbReference type="Gene3D" id="3.30.565.10">
    <property type="entry name" value="Histidine kinase-like ATPase, C-terminal domain"/>
    <property type="match status" value="1"/>
</dbReference>
<dbReference type="PROSITE" id="PS50109">
    <property type="entry name" value="HIS_KIN"/>
    <property type="match status" value="1"/>
</dbReference>
<dbReference type="HOGENOM" id="CLU_000445_89_6_9"/>
<dbReference type="Pfam" id="PF02518">
    <property type="entry name" value="HATPase_c"/>
    <property type="match status" value="1"/>
</dbReference>
<evidence type="ECO:0000256" key="5">
    <source>
        <dbReference type="ARBA" id="ARBA00022679"/>
    </source>
</evidence>
<proteinExistence type="predicted"/>
<dbReference type="GO" id="GO:0000155">
    <property type="term" value="F:phosphorelay sensor kinase activity"/>
    <property type="evidence" value="ECO:0007669"/>
    <property type="project" value="InterPro"/>
</dbReference>
<dbReference type="InterPro" id="IPR036890">
    <property type="entry name" value="HATPase_C_sf"/>
</dbReference>
<comment type="caution">
    <text evidence="10">The sequence shown here is derived from an EMBL/GenBank/DDBJ whole genome shotgun (WGS) entry which is preliminary data.</text>
</comment>
<protein>
    <recommendedName>
        <fullName evidence="3">histidine kinase</fullName>
        <ecNumber evidence="3">2.7.13.3</ecNumber>
    </recommendedName>
</protein>
<evidence type="ECO:0000313" key="10">
    <source>
        <dbReference type="EMBL" id="ENZ12975.1"/>
    </source>
</evidence>
<accession>A0A0E2H8G5</accession>
<gene>
    <name evidence="10" type="ORF">HMPREF1090_03256</name>
</gene>
<dbReference type="Pfam" id="PF00512">
    <property type="entry name" value="HisKA"/>
    <property type="match status" value="1"/>
</dbReference>
<dbReference type="AlphaFoldDB" id="A0A0E2H8G5"/>
<sequence>MIKRLRRQLTALFTITTGLILTLVVIGILVISAREFNKKTLVSFQNQILNITSRLQSGTTISCTWLSRLESDNRLIIHIEDNGKPLLYRGSWTPASGRDTLIMRAREAAMSERIDPSSRPVSSSLLRNSVFTVTGDCNDTYLGSVLVLPTRTGFQSLTLLACKDPMGFGLYRQGILFFLLNLAGIAALMSVSWVLVAKSLKPLAEGQKQQNEFIAAASHELRAPLAVIRSSIFAARTAPDQREKFMDNMDRECSRMSCLVGDMLLLASADTGHWSLRTSSLDMDTLLISIYERFEPLYQDKGVCLKLDLPETSLPRVCGDENRLEQIFAVLLDNALRYTPRGRSVSLAASVQTDKHLLSRGRSMVCLTVSDQGCGMDDETKKHIFNRFYRGDSARSHKQNYGLGLSIAKELVQLHRGTISVSDSPDGSACFLVRLPAEPEPHASGR</sequence>
<dbReference type="EC" id="2.7.13.3" evidence="3"/>
<keyword evidence="8" id="KW-1133">Transmembrane helix</keyword>
<dbReference type="SUPFAM" id="SSF47384">
    <property type="entry name" value="Homodimeric domain of signal transducing histidine kinase"/>
    <property type="match status" value="1"/>
</dbReference>
<evidence type="ECO:0000256" key="7">
    <source>
        <dbReference type="ARBA" id="ARBA00023012"/>
    </source>
</evidence>
<dbReference type="SUPFAM" id="SSF55874">
    <property type="entry name" value="ATPase domain of HSP90 chaperone/DNA topoisomerase II/histidine kinase"/>
    <property type="match status" value="1"/>
</dbReference>
<dbReference type="Proteomes" id="UP000013085">
    <property type="component" value="Unassembled WGS sequence"/>
</dbReference>
<feature type="transmembrane region" description="Helical" evidence="8">
    <location>
        <begin position="175"/>
        <end position="196"/>
    </location>
</feature>
<evidence type="ECO:0000259" key="9">
    <source>
        <dbReference type="PROSITE" id="PS50109"/>
    </source>
</evidence>
<dbReference type="InterPro" id="IPR004358">
    <property type="entry name" value="Sig_transdc_His_kin-like_C"/>
</dbReference>
<dbReference type="InterPro" id="IPR003594">
    <property type="entry name" value="HATPase_dom"/>
</dbReference>
<name>A0A0E2H8G5_9FIRM</name>
<dbReference type="InterPro" id="IPR003661">
    <property type="entry name" value="HisK_dim/P_dom"/>
</dbReference>
<keyword evidence="8" id="KW-0472">Membrane</keyword>
<dbReference type="InterPro" id="IPR050736">
    <property type="entry name" value="Sensor_HK_Regulatory"/>
</dbReference>
<evidence type="ECO:0000256" key="8">
    <source>
        <dbReference type="SAM" id="Phobius"/>
    </source>
</evidence>
<keyword evidence="8" id="KW-0812">Transmembrane</keyword>
<feature type="domain" description="Histidine kinase" evidence="9">
    <location>
        <begin position="216"/>
        <end position="439"/>
    </location>
</feature>
<feature type="transmembrane region" description="Helical" evidence="8">
    <location>
        <begin position="12"/>
        <end position="33"/>
    </location>
</feature>
<keyword evidence="6" id="KW-0418">Kinase</keyword>
<keyword evidence="4" id="KW-0597">Phosphoprotein</keyword>
<dbReference type="PRINTS" id="PR00344">
    <property type="entry name" value="BCTRLSENSOR"/>
</dbReference>
<evidence type="ECO:0000256" key="3">
    <source>
        <dbReference type="ARBA" id="ARBA00012438"/>
    </source>
</evidence>
<dbReference type="Gene3D" id="1.10.287.130">
    <property type="match status" value="1"/>
</dbReference>
<dbReference type="GeneID" id="57964362"/>
<keyword evidence="7" id="KW-0902">Two-component regulatory system</keyword>
<reference evidence="10 11" key="1">
    <citation type="submission" date="2013-01" db="EMBL/GenBank/DDBJ databases">
        <title>The Genome Sequence of Clostridium clostridioforme 90A8.</title>
        <authorList>
            <consortium name="The Broad Institute Genome Sequencing Platform"/>
            <person name="Earl A."/>
            <person name="Ward D."/>
            <person name="Feldgarden M."/>
            <person name="Gevers D."/>
            <person name="Courvalin P."/>
            <person name="Lambert T."/>
            <person name="Walker B."/>
            <person name="Young S.K."/>
            <person name="Zeng Q."/>
            <person name="Gargeya S."/>
            <person name="Fitzgerald M."/>
            <person name="Haas B."/>
            <person name="Abouelleil A."/>
            <person name="Alvarado L."/>
            <person name="Arachchi H.M."/>
            <person name="Berlin A.M."/>
            <person name="Chapman S.B."/>
            <person name="Dewar J."/>
            <person name="Goldberg J."/>
            <person name="Griggs A."/>
            <person name="Gujja S."/>
            <person name="Hansen M."/>
            <person name="Howarth C."/>
            <person name="Imamovic A."/>
            <person name="Larimer J."/>
            <person name="McCowan C."/>
            <person name="Murphy C."/>
            <person name="Neiman D."/>
            <person name="Pearson M."/>
            <person name="Priest M."/>
            <person name="Roberts A."/>
            <person name="Saif S."/>
            <person name="Shea T."/>
            <person name="Sisk P."/>
            <person name="Sykes S."/>
            <person name="Wortman J."/>
            <person name="Nusbaum C."/>
            <person name="Birren B."/>
        </authorList>
    </citation>
    <scope>NUCLEOTIDE SEQUENCE [LARGE SCALE GENOMIC DNA]</scope>
    <source>
        <strain evidence="10 11">90A8</strain>
    </source>
</reference>
<dbReference type="PANTHER" id="PTHR43711:SF1">
    <property type="entry name" value="HISTIDINE KINASE 1"/>
    <property type="match status" value="1"/>
</dbReference>
<dbReference type="EMBL" id="AGYR01000036">
    <property type="protein sequence ID" value="ENZ12975.1"/>
    <property type="molecule type" value="Genomic_DNA"/>
</dbReference>
<dbReference type="CDD" id="cd00082">
    <property type="entry name" value="HisKA"/>
    <property type="match status" value="1"/>
</dbReference>
<evidence type="ECO:0000256" key="2">
    <source>
        <dbReference type="ARBA" id="ARBA00004370"/>
    </source>
</evidence>
<dbReference type="GO" id="GO:0016020">
    <property type="term" value="C:membrane"/>
    <property type="evidence" value="ECO:0007669"/>
    <property type="project" value="UniProtKB-SubCell"/>
</dbReference>
<dbReference type="FunFam" id="3.30.565.10:FF:000006">
    <property type="entry name" value="Sensor histidine kinase WalK"/>
    <property type="match status" value="1"/>
</dbReference>